<dbReference type="EMBL" id="JABAEB010000009">
    <property type="protein sequence ID" value="NLQ24314.1"/>
    <property type="molecule type" value="Genomic_DNA"/>
</dbReference>
<sequence length="398" mass="43325">MIVNNSRALSDTLDFEQKSSSLTDADKKNLNDIEQSIKSASQQEEKLNKALPFTKSEPSPFQTLATFAAHQKDIVRSMVGLSSESAIASALAGSIEAYGSQLDIVNKWTSGGKPAFEAAIMQMFTAMKEGGINGIEYENMFQLVLLDVLSNSKEYGLEDANFLNELGTLLEKTGSGSHTNWNFTPEQLGAKVNNVWSTLNSAIQGGKIPTDSIAYQAMSAMSGGNISSTTPTELSRRFTSSVYNDPNAGGWITSGLNDISPMARIVLLSALNGDQTVSAAEVETILNGSKAEVDNLLTKLASMDAMAYLFSAKCPGWQNSSDTSKPLPPGVTQAFDYDGTIQAQYLTDLYKNFSPRQLTDEDIKEINRIGDQVKMIQQTLKYWLQICRDEQLAVARNI</sequence>
<dbReference type="RefSeq" id="WP_168826351.1">
    <property type="nucleotide sequence ID" value="NZ_JABAEB010000009.1"/>
</dbReference>
<accession>A0ABX1KRQ6</accession>
<proteinExistence type="predicted"/>
<evidence type="ECO:0000313" key="2">
    <source>
        <dbReference type="Proteomes" id="UP000527352"/>
    </source>
</evidence>
<reference evidence="1 2" key="1">
    <citation type="submission" date="2020-04" db="EMBL/GenBank/DDBJ databases">
        <title>The first description of lens atrophy caused by putative novel Shewanella sp. that is a new emerging pathogen for cultured rainbow trout?</title>
        <authorList>
            <person name="Saticioglu I.B."/>
            <person name="Duman M."/>
            <person name="Altun S."/>
        </authorList>
    </citation>
    <scope>NUCLEOTIDE SEQUENCE [LARGE SCALE GENOMIC DNA]</scope>
    <source>
        <strain evidence="1 2">S-1</strain>
    </source>
</reference>
<dbReference type="Proteomes" id="UP000527352">
    <property type="component" value="Unassembled WGS sequence"/>
</dbReference>
<gene>
    <name evidence="1" type="ORF">HGO26_15700</name>
</gene>
<evidence type="ECO:0000313" key="1">
    <source>
        <dbReference type="EMBL" id="NLQ24314.1"/>
    </source>
</evidence>
<name>A0ABX1KRQ6_9GAMM</name>
<keyword evidence="2" id="KW-1185">Reference proteome</keyword>
<organism evidence="1 2">
    <name type="scientific">Shewanella oncorhynchi</name>
    <dbReference type="NCBI Taxonomy" id="2726434"/>
    <lineage>
        <taxon>Bacteria</taxon>
        <taxon>Pseudomonadati</taxon>
        <taxon>Pseudomonadota</taxon>
        <taxon>Gammaproteobacteria</taxon>
        <taxon>Alteromonadales</taxon>
        <taxon>Shewanellaceae</taxon>
        <taxon>Shewanella</taxon>
    </lineage>
</organism>
<protein>
    <submittedName>
        <fullName evidence="1">Uncharacterized protein</fullName>
    </submittedName>
</protein>
<comment type="caution">
    <text evidence="1">The sequence shown here is derived from an EMBL/GenBank/DDBJ whole genome shotgun (WGS) entry which is preliminary data.</text>
</comment>